<name>A0ABQ9B330_9ROSI</name>
<proteinExistence type="predicted"/>
<evidence type="ECO:0000313" key="1">
    <source>
        <dbReference type="EMBL" id="KAJ6370826.1"/>
    </source>
</evidence>
<accession>A0ABQ9B330</accession>
<gene>
    <name evidence="1" type="ORF">OIU77_001350</name>
</gene>
<keyword evidence="2" id="KW-1185">Reference proteome</keyword>
<sequence length="140" mass="15745">MDSASDSLPAKASCQLTTLNWPYVPRTWTLLHFYKTHTTVPSNRQPTTITKPRNINTSNFTSLQQSSLSGFSLDTHQQTLRLHPPGSESELGHHPMVFAVEEQLLGRVVGRLRVRVIEVPVWSRWAGKKGPSCSSWSYEA</sequence>
<organism evidence="1 2">
    <name type="scientific">Salix suchowensis</name>
    <dbReference type="NCBI Taxonomy" id="1278906"/>
    <lineage>
        <taxon>Eukaryota</taxon>
        <taxon>Viridiplantae</taxon>
        <taxon>Streptophyta</taxon>
        <taxon>Embryophyta</taxon>
        <taxon>Tracheophyta</taxon>
        <taxon>Spermatophyta</taxon>
        <taxon>Magnoliopsida</taxon>
        <taxon>eudicotyledons</taxon>
        <taxon>Gunneridae</taxon>
        <taxon>Pentapetalae</taxon>
        <taxon>rosids</taxon>
        <taxon>fabids</taxon>
        <taxon>Malpighiales</taxon>
        <taxon>Salicaceae</taxon>
        <taxon>Saliceae</taxon>
        <taxon>Salix</taxon>
    </lineage>
</organism>
<dbReference type="EMBL" id="JAPFFI010000013">
    <property type="protein sequence ID" value="KAJ6370826.1"/>
    <property type="molecule type" value="Genomic_DNA"/>
</dbReference>
<protein>
    <submittedName>
        <fullName evidence="1">Uncharacterized protein</fullName>
    </submittedName>
</protein>
<comment type="caution">
    <text evidence="1">The sequence shown here is derived from an EMBL/GenBank/DDBJ whole genome shotgun (WGS) entry which is preliminary data.</text>
</comment>
<dbReference type="Proteomes" id="UP001141253">
    <property type="component" value="Chromosome 17"/>
</dbReference>
<reference evidence="1" key="2">
    <citation type="journal article" date="2023" name="Int. J. Mol. Sci.">
        <title>De Novo Assembly and Annotation of 11 Diverse Shrub Willow (Salix) Genomes Reveals Novel Gene Organization in Sex-Linked Regions.</title>
        <authorList>
            <person name="Hyden B."/>
            <person name="Feng K."/>
            <person name="Yates T.B."/>
            <person name="Jawdy S."/>
            <person name="Cereghino C."/>
            <person name="Smart L.B."/>
            <person name="Muchero W."/>
        </authorList>
    </citation>
    <scope>NUCLEOTIDE SEQUENCE</scope>
    <source>
        <tissue evidence="1">Shoot tip</tissue>
    </source>
</reference>
<reference evidence="1" key="1">
    <citation type="submission" date="2022-10" db="EMBL/GenBank/DDBJ databases">
        <authorList>
            <person name="Hyden B.L."/>
            <person name="Feng K."/>
            <person name="Yates T."/>
            <person name="Jawdy S."/>
            <person name="Smart L.B."/>
            <person name="Muchero W."/>
        </authorList>
    </citation>
    <scope>NUCLEOTIDE SEQUENCE</scope>
    <source>
        <tissue evidence="1">Shoot tip</tissue>
    </source>
</reference>
<evidence type="ECO:0000313" key="2">
    <source>
        <dbReference type="Proteomes" id="UP001141253"/>
    </source>
</evidence>